<reference evidence="3" key="1">
    <citation type="submission" date="2023-03" db="EMBL/GenBank/DDBJ databases">
        <title>Chromosome-level genomes of two armyworms, Mythimna separata and Mythimna loreyi, provide insights into the biosynthesis and reception of sex pheromones.</title>
        <authorList>
            <person name="Zhao H."/>
        </authorList>
    </citation>
    <scope>NUCLEOTIDE SEQUENCE</scope>
    <source>
        <strain evidence="3">BeijingLab</strain>
        <tissue evidence="3">Pupa</tissue>
    </source>
</reference>
<dbReference type="InterPro" id="IPR036291">
    <property type="entry name" value="NAD(P)-bd_dom_sf"/>
</dbReference>
<dbReference type="EMBL" id="JARGEI010000023">
    <property type="protein sequence ID" value="KAJ8710193.1"/>
    <property type="molecule type" value="Genomic_DNA"/>
</dbReference>
<evidence type="ECO:0000256" key="1">
    <source>
        <dbReference type="ARBA" id="ARBA00023002"/>
    </source>
</evidence>
<sequence length="351" mass="39071">MHSEFNFPFSHANMVLAIGFYLLLVIILFLAIVLLVLIFPICVKLKLEPVKGVCTSKVRLDGKIALVTGGNQGIGLETARDLAARGARVLIACRDAKKAAEAIADIAATTGNNLVEYRPLDLAKFSSVRKFAEDFDSSYDRLDILVNNAGCVGLTPKITEDGIDIVMQVNYFGAFLLTSLLLDKVIASKPSRIVIVSSWLHNVARIRVDDLHKLGGVGFFREWSTYSKSKLCDVLWTKALAKRLPEGVTVNCLHPGIVKTDIFQRQPVVIHKLINFLCDVFFKTPKEGAQTTIHLCVSEEVEGVRGKYFMECKEAEYSSKADDDELVEQVWHKSLELTGLRELQIKYPARQ</sequence>
<keyword evidence="2" id="KW-0472">Membrane</keyword>
<dbReference type="AlphaFoldDB" id="A0AAD8DME2"/>
<gene>
    <name evidence="3" type="ORF">PYW07_009559</name>
</gene>
<dbReference type="CDD" id="cd05327">
    <property type="entry name" value="retinol-DH_like_SDR_c_like"/>
    <property type="match status" value="1"/>
</dbReference>
<feature type="transmembrane region" description="Helical" evidence="2">
    <location>
        <begin position="20"/>
        <end position="43"/>
    </location>
</feature>
<dbReference type="InterPro" id="IPR002347">
    <property type="entry name" value="SDR_fam"/>
</dbReference>
<keyword evidence="4" id="KW-1185">Reference proteome</keyword>
<dbReference type="PANTHER" id="PTHR43157">
    <property type="entry name" value="PHOSPHATIDYLINOSITOL-GLYCAN BIOSYNTHESIS CLASS F PROTEIN-RELATED"/>
    <property type="match status" value="1"/>
</dbReference>
<accession>A0AAD8DME2</accession>
<name>A0AAD8DME2_MYTSE</name>
<dbReference type="PRINTS" id="PR00081">
    <property type="entry name" value="GDHRDH"/>
</dbReference>
<dbReference type="Proteomes" id="UP001231518">
    <property type="component" value="Chromosome 23"/>
</dbReference>
<evidence type="ECO:0000313" key="3">
    <source>
        <dbReference type="EMBL" id="KAJ8710193.1"/>
    </source>
</evidence>
<evidence type="ECO:0000313" key="4">
    <source>
        <dbReference type="Proteomes" id="UP001231518"/>
    </source>
</evidence>
<protein>
    <submittedName>
        <fullName evidence="3">Uncharacterized protein</fullName>
    </submittedName>
</protein>
<proteinExistence type="predicted"/>
<keyword evidence="2" id="KW-0812">Transmembrane</keyword>
<keyword evidence="1" id="KW-0560">Oxidoreductase</keyword>
<dbReference type="Gene3D" id="3.40.50.720">
    <property type="entry name" value="NAD(P)-binding Rossmann-like Domain"/>
    <property type="match status" value="1"/>
</dbReference>
<keyword evidence="2" id="KW-1133">Transmembrane helix</keyword>
<organism evidence="3 4">
    <name type="scientific">Mythimna separata</name>
    <name type="common">Oriental armyworm</name>
    <name type="synonym">Pseudaletia separata</name>
    <dbReference type="NCBI Taxonomy" id="271217"/>
    <lineage>
        <taxon>Eukaryota</taxon>
        <taxon>Metazoa</taxon>
        <taxon>Ecdysozoa</taxon>
        <taxon>Arthropoda</taxon>
        <taxon>Hexapoda</taxon>
        <taxon>Insecta</taxon>
        <taxon>Pterygota</taxon>
        <taxon>Neoptera</taxon>
        <taxon>Endopterygota</taxon>
        <taxon>Lepidoptera</taxon>
        <taxon>Glossata</taxon>
        <taxon>Ditrysia</taxon>
        <taxon>Noctuoidea</taxon>
        <taxon>Noctuidae</taxon>
        <taxon>Noctuinae</taxon>
        <taxon>Hadenini</taxon>
        <taxon>Mythimna</taxon>
    </lineage>
</organism>
<comment type="caution">
    <text evidence="3">The sequence shown here is derived from an EMBL/GenBank/DDBJ whole genome shotgun (WGS) entry which is preliminary data.</text>
</comment>
<dbReference type="PANTHER" id="PTHR43157:SF31">
    <property type="entry name" value="PHOSPHATIDYLINOSITOL-GLYCAN BIOSYNTHESIS CLASS F PROTEIN"/>
    <property type="match status" value="1"/>
</dbReference>
<dbReference type="Pfam" id="PF00106">
    <property type="entry name" value="adh_short"/>
    <property type="match status" value="1"/>
</dbReference>
<evidence type="ECO:0000256" key="2">
    <source>
        <dbReference type="SAM" id="Phobius"/>
    </source>
</evidence>
<dbReference type="GO" id="GO:0016491">
    <property type="term" value="F:oxidoreductase activity"/>
    <property type="evidence" value="ECO:0007669"/>
    <property type="project" value="UniProtKB-KW"/>
</dbReference>
<dbReference type="SUPFAM" id="SSF51735">
    <property type="entry name" value="NAD(P)-binding Rossmann-fold domains"/>
    <property type="match status" value="1"/>
</dbReference>